<proteinExistence type="predicted"/>
<dbReference type="SUPFAM" id="SSF56176">
    <property type="entry name" value="FAD-binding/transporter-associated domain-like"/>
    <property type="match status" value="1"/>
</dbReference>
<evidence type="ECO:0000256" key="2">
    <source>
        <dbReference type="ARBA" id="ARBA00022692"/>
    </source>
</evidence>
<dbReference type="RefSeq" id="WP_316967727.1">
    <property type="nucleotide sequence ID" value="NZ_JARFPL010000001.1"/>
</dbReference>
<keyword evidence="4 9" id="KW-1133">Transmembrane helix</keyword>
<dbReference type="SUPFAM" id="SSF54631">
    <property type="entry name" value="CBS-domain pair"/>
    <property type="match status" value="1"/>
</dbReference>
<evidence type="ECO:0000256" key="5">
    <source>
        <dbReference type="ARBA" id="ARBA00023122"/>
    </source>
</evidence>
<dbReference type="Gene3D" id="3.30.465.10">
    <property type="match status" value="1"/>
</dbReference>
<reference evidence="12 13" key="1">
    <citation type="submission" date="2023-03" db="EMBL/GenBank/DDBJ databases">
        <title>Whole genome sequencing of Methanotrichaceae archaeon M04Ac.</title>
        <authorList>
            <person name="Khomyakova M.A."/>
            <person name="Merkel A.Y."/>
            <person name="Slobodkin A.I."/>
        </authorList>
    </citation>
    <scope>NUCLEOTIDE SEQUENCE [LARGE SCALE GENOMIC DNA]</scope>
    <source>
        <strain evidence="12 13">M04Ac</strain>
    </source>
</reference>
<evidence type="ECO:0000256" key="9">
    <source>
        <dbReference type="SAM" id="Phobius"/>
    </source>
</evidence>
<evidence type="ECO:0000259" key="10">
    <source>
        <dbReference type="PROSITE" id="PS51371"/>
    </source>
</evidence>
<keyword evidence="13" id="KW-1185">Reference proteome</keyword>
<evidence type="ECO:0000256" key="7">
    <source>
        <dbReference type="ARBA" id="ARBA00023167"/>
    </source>
</evidence>
<evidence type="ECO:0000256" key="4">
    <source>
        <dbReference type="ARBA" id="ARBA00022989"/>
    </source>
</evidence>
<keyword evidence="2 9" id="KW-0812">Transmembrane</keyword>
<dbReference type="Pfam" id="PF03471">
    <property type="entry name" value="CorC_HlyC"/>
    <property type="match status" value="1"/>
</dbReference>
<evidence type="ECO:0000256" key="3">
    <source>
        <dbReference type="ARBA" id="ARBA00022737"/>
    </source>
</evidence>
<dbReference type="SMART" id="SM00116">
    <property type="entry name" value="CBS"/>
    <property type="match status" value="1"/>
</dbReference>
<feature type="transmembrane region" description="Helical" evidence="9">
    <location>
        <begin position="6"/>
        <end position="26"/>
    </location>
</feature>
<dbReference type="InterPro" id="IPR044751">
    <property type="entry name" value="Ion_transp-like_CBS"/>
</dbReference>
<dbReference type="InterPro" id="IPR036318">
    <property type="entry name" value="FAD-bd_PCMH-like_sf"/>
</dbReference>
<evidence type="ECO:0000256" key="1">
    <source>
        <dbReference type="ARBA" id="ARBA00004141"/>
    </source>
</evidence>
<feature type="domain" description="CNNM transmembrane" evidence="11">
    <location>
        <begin position="1"/>
        <end position="198"/>
    </location>
</feature>
<evidence type="ECO:0000256" key="6">
    <source>
        <dbReference type="ARBA" id="ARBA00023136"/>
    </source>
</evidence>
<dbReference type="PROSITE" id="PS51371">
    <property type="entry name" value="CBS"/>
    <property type="match status" value="1"/>
</dbReference>
<keyword evidence="7" id="KW-0028">Amino-acid biosynthesis</keyword>
<gene>
    <name evidence="12" type="ORF">P0O24_00245</name>
</gene>
<dbReference type="Gene3D" id="3.10.580.10">
    <property type="entry name" value="CBS-domain"/>
    <property type="match status" value="1"/>
</dbReference>
<comment type="subcellular location">
    <subcellularLocation>
        <location evidence="1">Membrane</location>
        <topology evidence="1">Multi-pass membrane protein</topology>
    </subcellularLocation>
</comment>
<comment type="caution">
    <text evidence="12">The sequence shown here is derived from an EMBL/GenBank/DDBJ whole genome shotgun (WGS) entry which is preliminary data.</text>
</comment>
<evidence type="ECO:0000256" key="8">
    <source>
        <dbReference type="PROSITE-ProRule" id="PRU00703"/>
    </source>
</evidence>
<dbReference type="Proteomes" id="UP001215956">
    <property type="component" value="Unassembled WGS sequence"/>
</dbReference>
<accession>A0ABT5XBU3</accession>
<keyword evidence="3" id="KW-0677">Repeat</keyword>
<dbReference type="Pfam" id="PF01595">
    <property type="entry name" value="CNNM"/>
    <property type="match status" value="1"/>
</dbReference>
<dbReference type="PROSITE" id="PS51846">
    <property type="entry name" value="CNNM"/>
    <property type="match status" value="1"/>
</dbReference>
<dbReference type="PANTHER" id="PTHR22777">
    <property type="entry name" value="HEMOLYSIN-RELATED"/>
    <property type="match status" value="1"/>
</dbReference>
<protein>
    <submittedName>
        <fullName evidence="12">Hemolysin family protein</fullName>
    </submittedName>
</protein>
<keyword evidence="7" id="KW-0486">Methionine biosynthesis</keyword>
<organism evidence="12 13">
    <name type="scientific">Candidatus Methanocrinis alkalitolerans</name>
    <dbReference type="NCBI Taxonomy" id="3033395"/>
    <lineage>
        <taxon>Archaea</taxon>
        <taxon>Methanobacteriati</taxon>
        <taxon>Methanobacteriota</taxon>
        <taxon>Stenosarchaea group</taxon>
        <taxon>Methanomicrobia</taxon>
        <taxon>Methanotrichales</taxon>
        <taxon>Methanotrichaceae</taxon>
        <taxon>Methanocrinis</taxon>
    </lineage>
</organism>
<feature type="domain" description="CBS" evidence="10">
    <location>
        <begin position="281"/>
        <end position="340"/>
    </location>
</feature>
<dbReference type="InterPro" id="IPR016169">
    <property type="entry name" value="FAD-bd_PCMH_sub2"/>
</dbReference>
<dbReference type="InterPro" id="IPR002550">
    <property type="entry name" value="CNNM"/>
</dbReference>
<dbReference type="InterPro" id="IPR046342">
    <property type="entry name" value="CBS_dom_sf"/>
</dbReference>
<evidence type="ECO:0000313" key="12">
    <source>
        <dbReference type="EMBL" id="MDF0592017.1"/>
    </source>
</evidence>
<sequence length="436" mass="47424">MNFEIVVIILLIIINGLFAGSEIAVVSSRKSRLQELAEGDHSGAKLALDLANEPTNFLSTIQIGITLVGTLAGAFGGATVARDLAVWLEAVPALAAHSDFISIGIVVVSITYAMLIFGELVPKRVALNDPERIASVVASPLSLLSRVAGPFVFILSASTEVAIRALGIKPNNGPPVTEEEIKILIDLGAGAGVFEEAEKEMVDRVFRLGDRKAATLMTSRSEIVWLDAGDTPDMIKEKISGRAYTLFPVCNGNLDNVMGVVHAKDLLFRTEGVDGVEFEGVLFPALFVPESMRGLKVLERFKETGIHLAIVVDEYGKVEGVVTLTDLLEAIVGDIPNIEELTEPPIILREDGSWLVDGMISIDDFKENFDIEKMPDEDAGVYQTLGGFAMTQFERIPHSGDHFDWGNLRFEVVDMDYNRVDKLLITPLRPDGEYGQ</sequence>
<keyword evidence="5 8" id="KW-0129">CBS domain</keyword>
<feature type="transmembrane region" description="Helical" evidence="9">
    <location>
        <begin position="100"/>
        <end position="121"/>
    </location>
</feature>
<dbReference type="Pfam" id="PF00571">
    <property type="entry name" value="CBS"/>
    <property type="match status" value="1"/>
</dbReference>
<dbReference type="CDD" id="cd04590">
    <property type="entry name" value="CBS_pair_CorC_HlyC_assoc"/>
    <property type="match status" value="1"/>
</dbReference>
<keyword evidence="6 9" id="KW-0472">Membrane</keyword>
<feature type="transmembrane region" description="Helical" evidence="9">
    <location>
        <begin position="57"/>
        <end position="80"/>
    </location>
</feature>
<dbReference type="EMBL" id="JARFPL010000001">
    <property type="protein sequence ID" value="MDF0592017.1"/>
    <property type="molecule type" value="Genomic_DNA"/>
</dbReference>
<name>A0ABT5XBU3_9EURY</name>
<dbReference type="PANTHER" id="PTHR22777:SF17">
    <property type="entry name" value="UPF0053 PROTEIN SLL0260"/>
    <property type="match status" value="1"/>
</dbReference>
<dbReference type="SMART" id="SM01091">
    <property type="entry name" value="CorC_HlyC"/>
    <property type="match status" value="1"/>
</dbReference>
<feature type="transmembrane region" description="Helical" evidence="9">
    <location>
        <begin position="133"/>
        <end position="155"/>
    </location>
</feature>
<dbReference type="InterPro" id="IPR000644">
    <property type="entry name" value="CBS_dom"/>
</dbReference>
<evidence type="ECO:0000259" key="11">
    <source>
        <dbReference type="PROSITE" id="PS51846"/>
    </source>
</evidence>
<evidence type="ECO:0000313" key="13">
    <source>
        <dbReference type="Proteomes" id="UP001215956"/>
    </source>
</evidence>
<dbReference type="InterPro" id="IPR005170">
    <property type="entry name" value="Transptr-assoc_dom"/>
</dbReference>